<feature type="compositionally biased region" description="Basic and acidic residues" evidence="1">
    <location>
        <begin position="129"/>
        <end position="140"/>
    </location>
</feature>
<comment type="caution">
    <text evidence="2">The sequence shown here is derived from an EMBL/GenBank/DDBJ whole genome shotgun (WGS) entry which is preliminary data.</text>
</comment>
<feature type="region of interest" description="Disordered" evidence="1">
    <location>
        <begin position="191"/>
        <end position="212"/>
    </location>
</feature>
<sequence>MDGRYLLDKIQEEPQKLLIVIMSTDANENAMRMKEKELAAVKINAADIDIIANDRMWARSYCCSVGSPASDDDPFSKCGYGGTIVQNDVKELSQLAIDETARFSHEVVEDLQVSILPKEWPDQSMENYGFRHESGQKDIDGMGLSSSCSSPDEKSHNGEGWSYSLDLTDENALDGEVGKILNQMVSIPHVPKINGEIPSLDETTLDHQRPLD</sequence>
<organism evidence="2 3">
    <name type="scientific">Vitis vinifera</name>
    <name type="common">Grape</name>
    <dbReference type="NCBI Taxonomy" id="29760"/>
    <lineage>
        <taxon>Eukaryota</taxon>
        <taxon>Viridiplantae</taxon>
        <taxon>Streptophyta</taxon>
        <taxon>Embryophyta</taxon>
        <taxon>Tracheophyta</taxon>
        <taxon>Spermatophyta</taxon>
        <taxon>Magnoliopsida</taxon>
        <taxon>eudicotyledons</taxon>
        <taxon>Gunneridae</taxon>
        <taxon>Pentapetalae</taxon>
        <taxon>rosids</taxon>
        <taxon>Vitales</taxon>
        <taxon>Vitaceae</taxon>
        <taxon>Viteae</taxon>
        <taxon>Vitis</taxon>
    </lineage>
</organism>
<dbReference type="OrthoDB" id="415023at2759"/>
<dbReference type="EMBL" id="QGNW01000076">
    <property type="protein sequence ID" value="RVX01339.1"/>
    <property type="molecule type" value="Genomic_DNA"/>
</dbReference>
<proteinExistence type="predicted"/>
<reference evidence="2 3" key="1">
    <citation type="journal article" date="2018" name="PLoS Genet.">
        <title>Population sequencing reveals clonal diversity and ancestral inbreeding in the grapevine cultivar Chardonnay.</title>
        <authorList>
            <person name="Roach M.J."/>
            <person name="Johnson D.L."/>
            <person name="Bohlmann J."/>
            <person name="van Vuuren H.J."/>
            <person name="Jones S.J."/>
            <person name="Pretorius I.S."/>
            <person name="Schmidt S.A."/>
            <person name="Borneman A.R."/>
        </authorList>
    </citation>
    <scope>NUCLEOTIDE SEQUENCE [LARGE SCALE GENOMIC DNA]</scope>
    <source>
        <strain evidence="3">cv. Chardonnay</strain>
        <tissue evidence="2">Leaf</tissue>
    </source>
</reference>
<protein>
    <submittedName>
        <fullName evidence="2">Uncharacterized protein</fullName>
    </submittedName>
</protein>
<gene>
    <name evidence="2" type="ORF">CK203_031310</name>
</gene>
<dbReference type="AlphaFoldDB" id="A0A438IXA8"/>
<dbReference type="Proteomes" id="UP000288805">
    <property type="component" value="Unassembled WGS sequence"/>
</dbReference>
<evidence type="ECO:0000313" key="3">
    <source>
        <dbReference type="Proteomes" id="UP000288805"/>
    </source>
</evidence>
<name>A0A438IXA8_VITVI</name>
<evidence type="ECO:0000313" key="2">
    <source>
        <dbReference type="EMBL" id="RVX01339.1"/>
    </source>
</evidence>
<accession>A0A438IXA8</accession>
<evidence type="ECO:0000256" key="1">
    <source>
        <dbReference type="SAM" id="MobiDB-lite"/>
    </source>
</evidence>
<feature type="region of interest" description="Disordered" evidence="1">
    <location>
        <begin position="126"/>
        <end position="162"/>
    </location>
</feature>